<dbReference type="AlphaFoldDB" id="A0A3M7QRT8"/>
<dbReference type="InterPro" id="IPR038489">
    <property type="entry name" value="SUFU_C_sf"/>
</dbReference>
<dbReference type="InterPro" id="IPR007768">
    <property type="entry name" value="Suppressor_of_fused"/>
</dbReference>
<feature type="domain" description="Suppressor of fused-like" evidence="1">
    <location>
        <begin position="36"/>
        <end position="211"/>
    </location>
</feature>
<dbReference type="PANTHER" id="PTHR10928">
    <property type="entry name" value="SUPPRESSOR OF FUSED"/>
    <property type="match status" value="1"/>
</dbReference>
<dbReference type="SUPFAM" id="SSF103359">
    <property type="entry name" value="Suppressor of Fused, N-terminal domain"/>
    <property type="match status" value="1"/>
</dbReference>
<dbReference type="InterPro" id="IPR020941">
    <property type="entry name" value="SUFU-like_domain"/>
</dbReference>
<dbReference type="Gene3D" id="3.30.1360.230">
    <property type="entry name" value="Sufu, C-terminal domain"/>
    <property type="match status" value="1"/>
</dbReference>
<keyword evidence="4" id="KW-1185">Reference proteome</keyword>
<dbReference type="PANTHER" id="PTHR10928:SF2">
    <property type="entry name" value="SUPPRESSOR OF FUSED HOMOLOG"/>
    <property type="match status" value="1"/>
</dbReference>
<gene>
    <name evidence="3" type="ORF">BpHYR1_009437</name>
</gene>
<dbReference type="Pfam" id="PF12470">
    <property type="entry name" value="SUFU_C"/>
    <property type="match status" value="1"/>
</dbReference>
<dbReference type="GO" id="GO:0005737">
    <property type="term" value="C:cytoplasm"/>
    <property type="evidence" value="ECO:0007669"/>
    <property type="project" value="TreeGrafter"/>
</dbReference>
<accession>A0A3M7QRT8</accession>
<dbReference type="Proteomes" id="UP000276133">
    <property type="component" value="Unassembled WGS sequence"/>
</dbReference>
<evidence type="ECO:0000259" key="2">
    <source>
        <dbReference type="Pfam" id="PF12470"/>
    </source>
</evidence>
<dbReference type="InterPro" id="IPR024314">
    <property type="entry name" value="SUFU_C"/>
</dbReference>
<dbReference type="GO" id="GO:0005634">
    <property type="term" value="C:nucleus"/>
    <property type="evidence" value="ECO:0007669"/>
    <property type="project" value="TreeGrafter"/>
</dbReference>
<sequence length="390" mass="45200">MLEQNDTLDPISELCLKIYPDQIDVLQATTQIQLNGPDPLDYVNIYVNNDEKNNGLNSHFHYVSLGLSDLYGDERVHRQAESLEENSGYGYELTIRVKKEINENEPPKWPVKLLQALAKYTFQTGGILDEGDHVPNVLSDTGGKIRHALVCEDAQLKRCQTRFGMVKFLQIVGCTNDELKFAQQWSTRKILNLMKNFKELGHDYLLVDLKRSKSIFEIDLDLRRKTLKNLKKEGSFMSFVKSRCFWKLNLEGSSNDGNFKPYDQLTFNIDLETAKLFPLILKQRLDKENSFIFNGLDDRNLVLVPENFSNSNCFVTNENPIQSNGEECQILINKQLIENLCTFFQDLKLEKKEEIGEQICKKLFLENLNEFSLYLRIIPSEKILNFFENN</sequence>
<comment type="caution">
    <text evidence="3">The sequence shown here is derived from an EMBL/GenBank/DDBJ whole genome shotgun (WGS) entry which is preliminary data.</text>
</comment>
<proteinExistence type="predicted"/>
<evidence type="ECO:0000313" key="4">
    <source>
        <dbReference type="Proteomes" id="UP000276133"/>
    </source>
</evidence>
<dbReference type="Pfam" id="PF05076">
    <property type="entry name" value="SUFU"/>
    <property type="match status" value="1"/>
</dbReference>
<evidence type="ECO:0000259" key="1">
    <source>
        <dbReference type="Pfam" id="PF05076"/>
    </source>
</evidence>
<dbReference type="OrthoDB" id="10038834at2759"/>
<dbReference type="EMBL" id="REGN01005344">
    <property type="protein sequence ID" value="RNA13688.1"/>
    <property type="molecule type" value="Genomic_DNA"/>
</dbReference>
<feature type="domain" description="Suppressor of fused C-terminal" evidence="2">
    <location>
        <begin position="261"/>
        <end position="352"/>
    </location>
</feature>
<name>A0A3M7QRT8_BRAPC</name>
<protein>
    <submittedName>
        <fullName evidence="3">Suppressor of fused-like protein</fullName>
    </submittedName>
</protein>
<dbReference type="STRING" id="10195.A0A3M7QRT8"/>
<evidence type="ECO:0000313" key="3">
    <source>
        <dbReference type="EMBL" id="RNA13688.1"/>
    </source>
</evidence>
<reference evidence="3 4" key="1">
    <citation type="journal article" date="2018" name="Sci. Rep.">
        <title>Genomic signatures of local adaptation to the degree of environmental predictability in rotifers.</title>
        <authorList>
            <person name="Franch-Gras L."/>
            <person name="Hahn C."/>
            <person name="Garcia-Roger E.M."/>
            <person name="Carmona M.J."/>
            <person name="Serra M."/>
            <person name="Gomez A."/>
        </authorList>
    </citation>
    <scope>NUCLEOTIDE SEQUENCE [LARGE SCALE GENOMIC DNA]</scope>
    <source>
        <strain evidence="3">HYR1</strain>
    </source>
</reference>
<dbReference type="PIRSF" id="PIRSF011844">
    <property type="entry name" value="Suppressor_of_fused_protein"/>
    <property type="match status" value="1"/>
</dbReference>
<dbReference type="InterPro" id="IPR037181">
    <property type="entry name" value="SUFU_N"/>
</dbReference>
<dbReference type="InterPro" id="IPR016591">
    <property type="entry name" value="Suppressor_of_fused_euk"/>
</dbReference>
<organism evidence="3 4">
    <name type="scientific">Brachionus plicatilis</name>
    <name type="common">Marine rotifer</name>
    <name type="synonym">Brachionus muelleri</name>
    <dbReference type="NCBI Taxonomy" id="10195"/>
    <lineage>
        <taxon>Eukaryota</taxon>
        <taxon>Metazoa</taxon>
        <taxon>Spiralia</taxon>
        <taxon>Gnathifera</taxon>
        <taxon>Rotifera</taxon>
        <taxon>Eurotatoria</taxon>
        <taxon>Monogononta</taxon>
        <taxon>Pseudotrocha</taxon>
        <taxon>Ploima</taxon>
        <taxon>Brachionidae</taxon>
        <taxon>Brachionus</taxon>
    </lineage>
</organism>